<dbReference type="PANTHER" id="PTHR37984:SF5">
    <property type="entry name" value="PROTEIN NYNRIN-LIKE"/>
    <property type="match status" value="1"/>
</dbReference>
<dbReference type="InterPro" id="IPR021109">
    <property type="entry name" value="Peptidase_aspartic_dom_sf"/>
</dbReference>
<keyword evidence="4" id="KW-0540">Nuclease</keyword>
<dbReference type="CDD" id="cd09274">
    <property type="entry name" value="RNase_HI_RT_Ty3"/>
    <property type="match status" value="1"/>
</dbReference>
<evidence type="ECO:0000313" key="10">
    <source>
        <dbReference type="EMBL" id="GJT35437.1"/>
    </source>
</evidence>
<dbReference type="InterPro" id="IPR001584">
    <property type="entry name" value="Integrase_cat-core"/>
</dbReference>
<keyword evidence="11" id="KW-1185">Reference proteome</keyword>
<evidence type="ECO:0000256" key="7">
    <source>
        <dbReference type="ARBA" id="ARBA00022918"/>
    </source>
</evidence>
<evidence type="ECO:0000256" key="2">
    <source>
        <dbReference type="ARBA" id="ARBA00022679"/>
    </source>
</evidence>
<dbReference type="EC" id="2.7.7.49" evidence="1"/>
<dbReference type="InterPro" id="IPR043128">
    <property type="entry name" value="Rev_trsase/Diguanyl_cyclase"/>
</dbReference>
<dbReference type="PANTHER" id="PTHR37984">
    <property type="entry name" value="PROTEIN CBG26694"/>
    <property type="match status" value="1"/>
</dbReference>
<feature type="region of interest" description="Disordered" evidence="8">
    <location>
        <begin position="1"/>
        <end position="34"/>
    </location>
</feature>
<dbReference type="InterPro" id="IPR041588">
    <property type="entry name" value="Integrase_H2C2"/>
</dbReference>
<organism evidence="10 11">
    <name type="scientific">Tanacetum coccineum</name>
    <dbReference type="NCBI Taxonomy" id="301880"/>
    <lineage>
        <taxon>Eukaryota</taxon>
        <taxon>Viridiplantae</taxon>
        <taxon>Streptophyta</taxon>
        <taxon>Embryophyta</taxon>
        <taxon>Tracheophyta</taxon>
        <taxon>Spermatophyta</taxon>
        <taxon>Magnoliopsida</taxon>
        <taxon>eudicotyledons</taxon>
        <taxon>Gunneridae</taxon>
        <taxon>Pentapetalae</taxon>
        <taxon>asterids</taxon>
        <taxon>campanulids</taxon>
        <taxon>Asterales</taxon>
        <taxon>Asteraceae</taxon>
        <taxon>Asteroideae</taxon>
        <taxon>Anthemideae</taxon>
        <taxon>Anthemidinae</taxon>
        <taxon>Tanacetum</taxon>
    </lineage>
</organism>
<dbReference type="SUPFAM" id="SSF81995">
    <property type="entry name" value="beta-sandwich domain of Sec23/24"/>
    <property type="match status" value="1"/>
</dbReference>
<dbReference type="Proteomes" id="UP001151760">
    <property type="component" value="Unassembled WGS sequence"/>
</dbReference>
<evidence type="ECO:0000256" key="4">
    <source>
        <dbReference type="ARBA" id="ARBA00022722"/>
    </source>
</evidence>
<dbReference type="InterPro" id="IPR012337">
    <property type="entry name" value="RNaseH-like_sf"/>
</dbReference>
<evidence type="ECO:0000256" key="3">
    <source>
        <dbReference type="ARBA" id="ARBA00022695"/>
    </source>
</evidence>
<gene>
    <name evidence="10" type="ORF">Tco_0925856</name>
</gene>
<feature type="region of interest" description="Disordered" evidence="8">
    <location>
        <begin position="324"/>
        <end position="349"/>
    </location>
</feature>
<dbReference type="SUPFAM" id="SSF56672">
    <property type="entry name" value="DNA/RNA polymerases"/>
    <property type="match status" value="1"/>
</dbReference>
<dbReference type="Gene3D" id="2.40.70.10">
    <property type="entry name" value="Acid Proteases"/>
    <property type="match status" value="1"/>
</dbReference>
<dbReference type="InterPro" id="IPR000477">
    <property type="entry name" value="RT_dom"/>
</dbReference>
<dbReference type="CDD" id="cd00303">
    <property type="entry name" value="retropepsin_like"/>
    <property type="match status" value="1"/>
</dbReference>
<keyword evidence="7 10" id="KW-0695">RNA-directed DNA polymerase</keyword>
<feature type="domain" description="Integrase catalytic" evidence="9">
    <location>
        <begin position="1480"/>
        <end position="1556"/>
    </location>
</feature>
<dbReference type="Pfam" id="PF17921">
    <property type="entry name" value="Integrase_H2C2"/>
    <property type="match status" value="1"/>
</dbReference>
<dbReference type="SUPFAM" id="SSF53098">
    <property type="entry name" value="Ribonuclease H-like"/>
    <property type="match status" value="1"/>
</dbReference>
<dbReference type="InterPro" id="IPR050951">
    <property type="entry name" value="Retrovirus_Pol_polyprotein"/>
</dbReference>
<dbReference type="InterPro" id="IPR005162">
    <property type="entry name" value="Retrotrans_gag_dom"/>
</dbReference>
<evidence type="ECO:0000256" key="1">
    <source>
        <dbReference type="ARBA" id="ARBA00012493"/>
    </source>
</evidence>
<protein>
    <recommendedName>
        <fullName evidence="1">RNA-directed DNA polymerase</fullName>
        <ecNumber evidence="1">2.7.7.49</ecNumber>
    </recommendedName>
</protein>
<keyword evidence="6" id="KW-0378">Hydrolase</keyword>
<comment type="caution">
    <text evidence="10">The sequence shown here is derived from an EMBL/GenBank/DDBJ whole genome shotgun (WGS) entry which is preliminary data.</text>
</comment>
<evidence type="ECO:0000256" key="5">
    <source>
        <dbReference type="ARBA" id="ARBA00022759"/>
    </source>
</evidence>
<accession>A0ABQ5D9D0</accession>
<reference evidence="10" key="2">
    <citation type="submission" date="2022-01" db="EMBL/GenBank/DDBJ databases">
        <authorList>
            <person name="Yamashiro T."/>
            <person name="Shiraishi A."/>
            <person name="Satake H."/>
            <person name="Nakayama K."/>
        </authorList>
    </citation>
    <scope>NUCLEOTIDE SEQUENCE</scope>
</reference>
<dbReference type="Gene3D" id="3.30.70.270">
    <property type="match status" value="2"/>
</dbReference>
<evidence type="ECO:0000256" key="6">
    <source>
        <dbReference type="ARBA" id="ARBA00022801"/>
    </source>
</evidence>
<feature type="compositionally biased region" description="Basic residues" evidence="8">
    <location>
        <begin position="1"/>
        <end position="13"/>
    </location>
</feature>
<dbReference type="InterPro" id="IPR041373">
    <property type="entry name" value="RT_RNaseH"/>
</dbReference>
<name>A0ABQ5D9D0_9ASTR</name>
<dbReference type="PROSITE" id="PS50994">
    <property type="entry name" value="INTEGRASE"/>
    <property type="match status" value="1"/>
</dbReference>
<dbReference type="Pfam" id="PF00078">
    <property type="entry name" value="RVT_1"/>
    <property type="match status" value="1"/>
</dbReference>
<dbReference type="InterPro" id="IPR036397">
    <property type="entry name" value="RNaseH_sf"/>
</dbReference>
<dbReference type="Gene3D" id="3.10.10.10">
    <property type="entry name" value="HIV Type 1 Reverse Transcriptase, subunit A, domain 1"/>
    <property type="match status" value="1"/>
</dbReference>
<dbReference type="GO" id="GO:0003964">
    <property type="term" value="F:RNA-directed DNA polymerase activity"/>
    <property type="evidence" value="ECO:0007669"/>
    <property type="project" value="UniProtKB-KW"/>
</dbReference>
<evidence type="ECO:0000259" key="9">
    <source>
        <dbReference type="PROSITE" id="PS50994"/>
    </source>
</evidence>
<dbReference type="Gene3D" id="1.10.340.70">
    <property type="match status" value="1"/>
</dbReference>
<dbReference type="InterPro" id="IPR043502">
    <property type="entry name" value="DNA/RNA_pol_sf"/>
</dbReference>
<keyword evidence="5" id="KW-0255">Endonuclease</keyword>
<reference evidence="10" key="1">
    <citation type="journal article" date="2022" name="Int. J. Mol. Sci.">
        <title>Draft Genome of Tanacetum Coccineum: Genomic Comparison of Closely Related Tanacetum-Family Plants.</title>
        <authorList>
            <person name="Yamashiro T."/>
            <person name="Shiraishi A."/>
            <person name="Nakayama K."/>
            <person name="Satake H."/>
        </authorList>
    </citation>
    <scope>NUCLEOTIDE SEQUENCE</scope>
</reference>
<dbReference type="Pfam" id="PF03732">
    <property type="entry name" value="Retrotrans_gag"/>
    <property type="match status" value="1"/>
</dbReference>
<evidence type="ECO:0000256" key="8">
    <source>
        <dbReference type="SAM" id="MobiDB-lite"/>
    </source>
</evidence>
<dbReference type="CDD" id="cd01647">
    <property type="entry name" value="RT_LTR"/>
    <property type="match status" value="1"/>
</dbReference>
<dbReference type="EMBL" id="BQNB010015049">
    <property type="protein sequence ID" value="GJT35437.1"/>
    <property type="molecule type" value="Genomic_DNA"/>
</dbReference>
<dbReference type="Gene3D" id="3.30.420.10">
    <property type="entry name" value="Ribonuclease H-like superfamily/Ribonuclease H"/>
    <property type="match status" value="2"/>
</dbReference>
<evidence type="ECO:0000313" key="11">
    <source>
        <dbReference type="Proteomes" id="UP001151760"/>
    </source>
</evidence>
<feature type="compositionally biased region" description="Low complexity" evidence="8">
    <location>
        <begin position="329"/>
        <end position="348"/>
    </location>
</feature>
<proteinExistence type="predicted"/>
<dbReference type="Pfam" id="PF17917">
    <property type="entry name" value="RT_RNaseH"/>
    <property type="match status" value="1"/>
</dbReference>
<keyword evidence="3" id="KW-0548">Nucleotidyltransferase</keyword>
<keyword evidence="2" id="KW-0808">Transferase</keyword>
<sequence length="1772" mass="201235">MRTRSQARRRRQPQVRQTSVESSNLEKPDNPPIVTMADNRTMAQLLEAPTEGYEDAIVIPEITANNFEIKHGLLNLVQNKQFFGNDKEDPHAHIRAARIWLEKEPPRLIQTWDDLVSKFINKFFPPSKTTNLRNEITRFQQRFDEMFYEAYDRFKDLLRACPHHVFSELHQLDTFYNALNSNDQDSLNSAAGGNFLDKMPSDCLRIIESKSKVRNSRNKPVVAKVSSSTSTPGISFDVVELKDMVKALLLDKKNQSPAPTPVKAVEESCVTCGGTHSYQNCPATAGNVYRDNIQEYVSQAAAANYNQGNTGYQAPIANQIRPPGFPPVQNNQGNNQNRYNQNRGNFNQASAYQPPVNQAPMYQPPVNQHPAYQAPPAHQASGVSKPDFDNYVKANDAVMQNMQNQMSNITDLLTKIVNSNQTSTSSSGSLPSNTIANPKGELKAITTRSGVSYDGPQIPPPVVEVETEVTKDTVFPNGSTKDVQPPIVHVDEPIVLPRAKTTLPYPSRVNKEKIREKDDLLALKFMEIFRNLHFELSFADALLHMPKFAPMFRKLLNNKDKILELTKTPVNENCSAVILKTFPEKLGDPGRFLIPCDFPELDECLALADLGASINLMPLSVFEKLNLQGLTKTKMILELADRSTSTPTGIAENVFVKVGTFYFPADFVVVDYDADPRVPLILGRPFLRTARALIDVHGEEMTLRHDNQSVTFKVFSEVLANGNSTPYFEPIVDTTSPTLTPFEGSDFILEEIEAELSDTSYKSGIDDAECDPEKDILLLEAILNSEPLSPLPNHANYFSEIRKELKICETKTDETSVDESPKIELKDLPPHLEYAFLEGDNKLPVIIAKNLSVVEKAALIKVLQSHKRAIAWKLSDIKGINPEFCTHKILMEEDYTPAVQHQRRVNPKIHDVIKKEVEKLLDAGLIYPISDSPWVSPIHCVPKKGGFTVVENEQNELIPTRLVTGWRVCIDYRKLNEATRKDHFPLPFMDQMLERLAGNEYYCFLDGFSGYFQIPIDPNDQEKTTFTCPYGTFAYRRMPFGLCNAPGTFQRCMMAIFHDMIEKTMEVFMDDFSVFGSSFSTCLTHLEKMLKRCEDTNLALNWEKSHFMVKEGIVLGHKISKSGIEVDRAKIDVIAKLPHPTTVKGVRSFLGHAGFYRRFIQNFSKIARPMTHLLEKETPFYFSKECIEAFNTLKKNLTEAPILIAPDWNEPFELMCDASDFALGAVLGQRHEKHFRPIHYASKTMNEAESRYTTTEKEMLAVVYAFEKFRSYLVMNKCTVYTDHSALKYLFAKKDSKARLLRWVLLLQEFDFDVVDTKGAENLAADHLSRLENPHENELDPKEINEKFPLETLSSIAVRDTSTPWFADIANYHAGNFVIKGMSTQQKRKFFKDVKHYFWEEPFLFKICADQVIRRCVFGKEAHDILMACHDGPTGGHHGANYTARKVFDSGFFWPTIYKDAHELVKNCNSCQRQGKISQRDEMPQNSIQVCEIFDVWGIDFMGPFPSSKGNKYILVAVDYLSKWVEAKALPTNDARVVCKFLKSLFARFGAPRAIIITHRLSTAYHPQTSGQVEVSNRGLKRILERTVGENRASWSDKLDDALWAFRTAYKTPIGCTPYKLVYGKACHLPIELEHKAYWALKHTNFDVQTAGDHRKVQLNELNELRDQAYENSLIYKEKTKRIHDAKIKNRVFNVGDRVLLFNSRLKIFSGKLKSRWSGPFTVTQVFPYGTVELSQNSGPNFKVNGHRIKHYFGGDIPTEVVPDLQTFPMDQ</sequence>